<accession>A0A653L4X2</accession>
<keyword evidence="1" id="KW-0472">Membrane</keyword>
<reference evidence="2 3" key="1">
    <citation type="submission" date="2019-10" db="EMBL/GenBank/DDBJ databases">
        <authorList>
            <person name="Karimi E."/>
        </authorList>
    </citation>
    <scope>NUCLEOTIDE SEQUENCE [LARGE SCALE GENOMIC DNA]</scope>
    <source>
        <strain evidence="2">Aeromonas sp. 8C</strain>
    </source>
</reference>
<dbReference type="Proteomes" id="UP000439123">
    <property type="component" value="Unassembled WGS sequence"/>
</dbReference>
<evidence type="ECO:0000256" key="1">
    <source>
        <dbReference type="SAM" id="Phobius"/>
    </source>
</evidence>
<evidence type="ECO:0008006" key="4">
    <source>
        <dbReference type="Google" id="ProtNLM"/>
    </source>
</evidence>
<gene>
    <name evidence="2" type="ORF">AERO8C_30033</name>
</gene>
<proteinExistence type="predicted"/>
<organism evidence="2 3">
    <name type="scientific">Aeromonas veronii</name>
    <dbReference type="NCBI Taxonomy" id="654"/>
    <lineage>
        <taxon>Bacteria</taxon>
        <taxon>Pseudomonadati</taxon>
        <taxon>Pseudomonadota</taxon>
        <taxon>Gammaproteobacteria</taxon>
        <taxon>Aeromonadales</taxon>
        <taxon>Aeromonadaceae</taxon>
        <taxon>Aeromonas</taxon>
    </lineage>
</organism>
<keyword evidence="1" id="KW-1133">Transmembrane helix</keyword>
<evidence type="ECO:0000313" key="3">
    <source>
        <dbReference type="Proteomes" id="UP000439123"/>
    </source>
</evidence>
<feature type="transmembrane region" description="Helical" evidence="1">
    <location>
        <begin position="222"/>
        <end position="244"/>
    </location>
</feature>
<dbReference type="AlphaFoldDB" id="A0A653L4X2"/>
<dbReference type="EMBL" id="CABWLC010000016">
    <property type="protein sequence ID" value="VXA86446.1"/>
    <property type="molecule type" value="Genomic_DNA"/>
</dbReference>
<evidence type="ECO:0000313" key="2">
    <source>
        <dbReference type="EMBL" id="VXA86446.1"/>
    </source>
</evidence>
<keyword evidence="1" id="KW-0812">Transmembrane</keyword>
<sequence length="423" mass="45184">MIARAMADKKQASKCWPVMGLDVEQEVHDIAIFDDVIFPFSAHLARFLGALLTLVVDKVFKGDGLGANKAFFKVSVDLASRLRGSGADRNGPCTHLFHAGGEVGLQVQQLVAGADNAVQARLFDAKVSHELGAIFVVQLGDVGFNSAADHDHDSVLGGGDFTHLVQIGVVLEAIFRHVGDIHGGFEGQEVEVADSGQLFLIQLHAADHLAVFQRDLDLLKHFHFQLGILVAAFGALGLAVNGALAGVQIRQGQLGVDHFDVVGRGDLAGNMNDVLVVEAAHNVADRFGFTDVGQELVTQTFTLGGTGNQTGDVDEFHGGRHNALRIDDGRQLIEAGIRHRHHTCVRLDGAEREVGGFDTGLGQRVEQGGFAYIGQAHDTAFKTHGLLPYLMDAVGGRPQAAHVMLVLVVAHVPAQCPYRVKPT</sequence>
<protein>
    <recommendedName>
        <fullName evidence="4">NAD-specific glutamate dehydrogenase</fullName>
    </recommendedName>
</protein>
<name>A0A653L4X2_AERVE</name>